<dbReference type="AlphaFoldDB" id="A0A5D0NVT5"/>
<dbReference type="STRING" id="1220554.GCA_001552135_02281"/>
<protein>
    <submittedName>
        <fullName evidence="1">Uncharacterized protein</fullName>
    </submittedName>
</protein>
<evidence type="ECO:0000313" key="1">
    <source>
        <dbReference type="EMBL" id="TYB48527.1"/>
    </source>
</evidence>
<organism evidence="1 2">
    <name type="scientific">Actinomadura chibensis</name>
    <dbReference type="NCBI Taxonomy" id="392828"/>
    <lineage>
        <taxon>Bacteria</taxon>
        <taxon>Bacillati</taxon>
        <taxon>Actinomycetota</taxon>
        <taxon>Actinomycetes</taxon>
        <taxon>Streptosporangiales</taxon>
        <taxon>Thermomonosporaceae</taxon>
        <taxon>Actinomadura</taxon>
    </lineage>
</organism>
<gene>
    <name evidence="1" type="ORF">FXF69_04895</name>
</gene>
<comment type="caution">
    <text evidence="1">The sequence shown here is derived from an EMBL/GenBank/DDBJ whole genome shotgun (WGS) entry which is preliminary data.</text>
</comment>
<proteinExistence type="predicted"/>
<reference evidence="1 2" key="1">
    <citation type="submission" date="2019-08" db="EMBL/GenBank/DDBJ databases">
        <title>Actinomadura sp. nov. CYP1-5 isolated from mountain soil.</title>
        <authorList>
            <person name="Songsumanus A."/>
            <person name="Kuncharoen N."/>
            <person name="Kudo T."/>
            <person name="Yuki M."/>
            <person name="Igarashi Y."/>
            <person name="Tanasupawat S."/>
        </authorList>
    </citation>
    <scope>NUCLEOTIDE SEQUENCE [LARGE SCALE GENOMIC DNA]</scope>
    <source>
        <strain evidence="1 2">JCM 14158</strain>
    </source>
</reference>
<keyword evidence="2" id="KW-1185">Reference proteome</keyword>
<dbReference type="RefSeq" id="WP_067889043.1">
    <property type="nucleotide sequence ID" value="NZ_VSFG01000001.1"/>
</dbReference>
<dbReference type="Proteomes" id="UP000323380">
    <property type="component" value="Unassembled WGS sequence"/>
</dbReference>
<accession>A0A5D0NVT5</accession>
<sequence length="86" mass="8913">MLGAAVAALGLCADGIGEGLYAVRHGYRGRAATLGFAVAAVLAARCSARRWRSSRARASWSGSDTVTAFTNPFHGIVAGELVKLLH</sequence>
<name>A0A5D0NVT5_9ACTN</name>
<dbReference type="EMBL" id="VSFG01000001">
    <property type="protein sequence ID" value="TYB48527.1"/>
    <property type="molecule type" value="Genomic_DNA"/>
</dbReference>
<evidence type="ECO:0000313" key="2">
    <source>
        <dbReference type="Proteomes" id="UP000323380"/>
    </source>
</evidence>